<evidence type="ECO:0000313" key="4">
    <source>
        <dbReference type="EMBL" id="CAA6801349.1"/>
    </source>
</evidence>
<comment type="similarity">
    <text evidence="1">Belongs to the trimethylamine methyltransferase family.</text>
</comment>
<organism evidence="4">
    <name type="scientific">uncultured Thiotrichaceae bacterium</name>
    <dbReference type="NCBI Taxonomy" id="298394"/>
    <lineage>
        <taxon>Bacteria</taxon>
        <taxon>Pseudomonadati</taxon>
        <taxon>Pseudomonadota</taxon>
        <taxon>Gammaproteobacteria</taxon>
        <taxon>Thiotrichales</taxon>
        <taxon>Thiotrichaceae</taxon>
        <taxon>environmental samples</taxon>
    </lineage>
</organism>
<dbReference type="GO" id="GO:0015948">
    <property type="term" value="P:methanogenesis"/>
    <property type="evidence" value="ECO:0007669"/>
    <property type="project" value="InterPro"/>
</dbReference>
<protein>
    <submittedName>
        <fullName evidence="4">Trimethylamine methyltransferase</fullName>
    </submittedName>
</protein>
<name>A0A6S6S9Z4_9GAMM</name>
<gene>
    <name evidence="4" type="ORF">HELGO_WM70646</name>
</gene>
<dbReference type="GO" id="GO:0032259">
    <property type="term" value="P:methylation"/>
    <property type="evidence" value="ECO:0007669"/>
    <property type="project" value="UniProtKB-KW"/>
</dbReference>
<dbReference type="AlphaFoldDB" id="A0A6S6S9Z4"/>
<dbReference type="Pfam" id="PF06253">
    <property type="entry name" value="MTTB"/>
    <property type="match status" value="1"/>
</dbReference>
<keyword evidence="3 4" id="KW-0808">Transferase</keyword>
<dbReference type="Gene3D" id="3.20.20.480">
    <property type="entry name" value="Trimethylamine methyltransferase-like"/>
    <property type="match status" value="1"/>
</dbReference>
<dbReference type="InterPro" id="IPR038601">
    <property type="entry name" value="MttB-like_sf"/>
</dbReference>
<accession>A0A6S6S9Z4</accession>
<reference evidence="4" key="1">
    <citation type="submission" date="2020-01" db="EMBL/GenBank/DDBJ databases">
        <authorList>
            <person name="Meier V. D."/>
            <person name="Meier V D."/>
        </authorList>
    </citation>
    <scope>NUCLEOTIDE SEQUENCE</scope>
    <source>
        <strain evidence="4">HLG_WM_MAG_09</strain>
    </source>
</reference>
<dbReference type="InterPro" id="IPR010426">
    <property type="entry name" value="MTTB_MeTrfase"/>
</dbReference>
<evidence type="ECO:0000256" key="2">
    <source>
        <dbReference type="ARBA" id="ARBA00022603"/>
    </source>
</evidence>
<evidence type="ECO:0000256" key="1">
    <source>
        <dbReference type="ARBA" id="ARBA00007137"/>
    </source>
</evidence>
<evidence type="ECO:0000256" key="3">
    <source>
        <dbReference type="ARBA" id="ARBA00022679"/>
    </source>
</evidence>
<dbReference type="EMBL" id="CACVAT010000032">
    <property type="protein sequence ID" value="CAA6801349.1"/>
    <property type="molecule type" value="Genomic_DNA"/>
</dbReference>
<proteinExistence type="inferred from homology"/>
<sequence>MIDDEMLSHVYRVLRGIEVTEETLGFEAIKEAVYGEGHFLGGMHTMNAMQRDYFWPSKLSDREQPDAWAEQGATDMMQRANARAREILAEHQPEYLSAEADRKIRERFNILL</sequence>
<dbReference type="GO" id="GO:0008168">
    <property type="term" value="F:methyltransferase activity"/>
    <property type="evidence" value="ECO:0007669"/>
    <property type="project" value="UniProtKB-KW"/>
</dbReference>
<keyword evidence="2 4" id="KW-0489">Methyltransferase</keyword>